<sequence length="459" mass="51335">MVALSTASSTRARTASAKAVPPHMLGGSKSLMAERHRREQLETELEHAQQRLQSVKMALAPQVEELKQTIEAMQLEKRHQLDLDETSQLVLEGVQQQIHELFAANASLSAAMDDRLSVLQDQLRDDLRAEKYALQLVVSQLQDAQDELAAEVRLLQHEVSASKQYLDQRIAVTDDAVQGLRVDLASRSDRHELSHRGVHARVSELDEKLFLLDKELLKIKLLVPSVSSAGSTSGPSGSATGTAQKLHELSTDVDALKAELSTYRGADRQQFDALTTRLREAAKSHQTLRRDHETRFQELEASMQQLVTRVPSELAKRLLHAQSQWRDELETLRGCVQRLEATPRRALEGSPDAVGSVYDADTQRGMDTAIRRQSERLDQLQSDLETSRAELAVATDSQTAAVRKATQALAAGLRRIERDVLGLYDWVRAQVRDLEEVVAFNDRVLRHFQTHAKILPKSS</sequence>
<evidence type="ECO:0000313" key="4">
    <source>
        <dbReference type="Proteomes" id="UP001209570"/>
    </source>
</evidence>
<evidence type="ECO:0000256" key="2">
    <source>
        <dbReference type="SAM" id="MobiDB-lite"/>
    </source>
</evidence>
<keyword evidence="1" id="KW-0175">Coiled coil</keyword>
<protein>
    <submittedName>
        <fullName evidence="3">Uncharacterized protein</fullName>
    </submittedName>
</protein>
<evidence type="ECO:0000256" key="1">
    <source>
        <dbReference type="SAM" id="Coils"/>
    </source>
</evidence>
<feature type="coiled-coil region" evidence="1">
    <location>
        <begin position="31"/>
        <end position="83"/>
    </location>
</feature>
<keyword evidence="4" id="KW-1185">Reference proteome</keyword>
<proteinExistence type="predicted"/>
<feature type="coiled-coil region" evidence="1">
    <location>
        <begin position="370"/>
        <end position="397"/>
    </location>
</feature>
<accession>A0AAD5Q652</accession>
<feature type="region of interest" description="Disordered" evidence="2">
    <location>
        <begin position="1"/>
        <end position="29"/>
    </location>
</feature>
<dbReference type="EMBL" id="JAKCXM010000156">
    <property type="protein sequence ID" value="KAJ0400362.1"/>
    <property type="molecule type" value="Genomic_DNA"/>
</dbReference>
<feature type="compositionally biased region" description="Low complexity" evidence="2">
    <location>
        <begin position="1"/>
        <end position="17"/>
    </location>
</feature>
<dbReference type="AlphaFoldDB" id="A0AAD5Q652"/>
<name>A0AAD5Q652_PYTIN</name>
<organism evidence="3 4">
    <name type="scientific">Pythium insidiosum</name>
    <name type="common">Pythiosis disease agent</name>
    <dbReference type="NCBI Taxonomy" id="114742"/>
    <lineage>
        <taxon>Eukaryota</taxon>
        <taxon>Sar</taxon>
        <taxon>Stramenopiles</taxon>
        <taxon>Oomycota</taxon>
        <taxon>Peronosporomycetes</taxon>
        <taxon>Pythiales</taxon>
        <taxon>Pythiaceae</taxon>
        <taxon>Pythium</taxon>
    </lineage>
</organism>
<dbReference type="Proteomes" id="UP001209570">
    <property type="component" value="Unassembled WGS sequence"/>
</dbReference>
<evidence type="ECO:0000313" key="3">
    <source>
        <dbReference type="EMBL" id="KAJ0400362.1"/>
    </source>
</evidence>
<reference evidence="3" key="1">
    <citation type="submission" date="2021-12" db="EMBL/GenBank/DDBJ databases">
        <title>Prjna785345.</title>
        <authorList>
            <person name="Rujirawat T."/>
            <person name="Krajaejun T."/>
        </authorList>
    </citation>
    <scope>NUCLEOTIDE SEQUENCE</scope>
    <source>
        <strain evidence="3">Pi057C3</strain>
    </source>
</reference>
<comment type="caution">
    <text evidence="3">The sequence shown here is derived from an EMBL/GenBank/DDBJ whole genome shotgun (WGS) entry which is preliminary data.</text>
</comment>
<gene>
    <name evidence="3" type="ORF">P43SY_000302</name>
</gene>